<dbReference type="Proteomes" id="UP000192917">
    <property type="component" value="Unassembled WGS sequence"/>
</dbReference>
<protein>
    <submittedName>
        <fullName evidence="3">Putative transposase</fullName>
    </submittedName>
</protein>
<organism evidence="3 4">
    <name type="scientific">Tistlia consotensis USBA 355</name>
    <dbReference type="NCBI Taxonomy" id="560819"/>
    <lineage>
        <taxon>Bacteria</taxon>
        <taxon>Pseudomonadati</taxon>
        <taxon>Pseudomonadota</taxon>
        <taxon>Alphaproteobacteria</taxon>
        <taxon>Rhodospirillales</taxon>
        <taxon>Rhodovibrionaceae</taxon>
        <taxon>Tistlia</taxon>
    </lineage>
</organism>
<dbReference type="Gene3D" id="1.10.10.10">
    <property type="entry name" value="Winged helix-like DNA-binding domain superfamily/Winged helix DNA-binding domain"/>
    <property type="match status" value="1"/>
</dbReference>
<dbReference type="Gene3D" id="3.30.420.10">
    <property type="entry name" value="Ribonuclease H-like superfamily/Ribonuclease H"/>
    <property type="match status" value="1"/>
</dbReference>
<dbReference type="InterPro" id="IPR036397">
    <property type="entry name" value="RNaseH_sf"/>
</dbReference>
<proteinExistence type="predicted"/>
<feature type="domain" description="Integrase catalytic" evidence="1">
    <location>
        <begin position="265"/>
        <end position="393"/>
    </location>
</feature>
<dbReference type="STRING" id="560819.SAMN05428998_1655"/>
<dbReference type="EMBL" id="FWZX01000065">
    <property type="protein sequence ID" value="SMF85533.1"/>
    <property type="molecule type" value="Genomic_DNA"/>
</dbReference>
<evidence type="ECO:0000259" key="2">
    <source>
        <dbReference type="PROSITE" id="PS51702"/>
    </source>
</evidence>
<dbReference type="Pfam" id="PF02316">
    <property type="entry name" value="HTH_Tnp_Mu_1"/>
    <property type="match status" value="1"/>
</dbReference>
<dbReference type="InterPro" id="IPR001584">
    <property type="entry name" value="Integrase_cat-core"/>
</dbReference>
<keyword evidence="4" id="KW-1185">Reference proteome</keyword>
<gene>
    <name evidence="3" type="ORF">SAMN05428998_1655</name>
</gene>
<dbReference type="InterPro" id="IPR009004">
    <property type="entry name" value="Transposase_Mu_C"/>
</dbReference>
<evidence type="ECO:0000313" key="4">
    <source>
        <dbReference type="Proteomes" id="UP000192917"/>
    </source>
</evidence>
<feature type="domain" description="HTH Mu-type" evidence="2">
    <location>
        <begin position="4"/>
        <end position="71"/>
    </location>
</feature>
<evidence type="ECO:0000313" key="3">
    <source>
        <dbReference type="EMBL" id="SMF85533.1"/>
    </source>
</evidence>
<dbReference type="InterPro" id="IPR009061">
    <property type="entry name" value="DNA-bd_dom_put_sf"/>
</dbReference>
<dbReference type="SUPFAM" id="SSF50610">
    <property type="entry name" value="mu transposase, C-terminal domain"/>
    <property type="match status" value="1"/>
</dbReference>
<sequence length="709" mass="78631">MSAVKEWYSAIELAGVPGIGASTARGVNKIADRQKWRRERAPGSSQAWLYHVSSLPDKARKALLKRAADAVPAPASLPASAEPEKPLAEAAPLADWQRRCLEARAAILDEVDRLAVVSGPKAAIMEVVERAAEGRLRPELQALVPVANARTGKDGKRTLSRPSIYRWRAEAVKGAAALAPREARALLVIPAWAPFLMRLYRAPTKRPLAAVMEDLPGILPEDVPAPSYDQARRFLKRLSVVERERGRLGPNALLSVKGFKRRSTEGLEPLDVVTADGHTFKADVAHPVHGRPFRPEVCAVMDVVTRYVFGWSAGLAESTWVVMDTLRCGVERLGQFALLYTDNGSGFVNQVMTGEASSAAVTGFLGRIGATPTQALPGRAQARGKIERLQGTLWKRSARSLPTYNGRDMDNEARRRIVKLVASDIKETGASRLLMSWKDFLSWAETEVEAYNNRPHRGLPKIRDAATGRLRHMSPAECLADWRAQGWEPMTLPAEATDDLFRPYQVRTAYRGEIKLPWGRYFHRDLVPLGREKVRVGYDIHDGSRVWVRTLDEGRLICVAERDANVIPEQPASKVEHSRQERAEARLRLLRQHAEEVEAERGPGLLEHQPATPFAPMPFAGEIEARQAALVAEMAGERQAATATGFRVPDDPEARFELWCEVDRQIKAGETIGDAEARWHAHYQTHHDWKARMRMAADFGSAFPMTAAG</sequence>
<dbReference type="PROSITE" id="PS51702">
    <property type="entry name" value="HTH_MU"/>
    <property type="match status" value="1"/>
</dbReference>
<dbReference type="InterPro" id="IPR015378">
    <property type="entry name" value="Transposase-like_Mu_C"/>
</dbReference>
<dbReference type="InterPro" id="IPR003314">
    <property type="entry name" value="Mu-type_HTH"/>
</dbReference>
<dbReference type="SUPFAM" id="SSF53098">
    <property type="entry name" value="Ribonuclease H-like"/>
    <property type="match status" value="1"/>
</dbReference>
<evidence type="ECO:0000259" key="1">
    <source>
        <dbReference type="PROSITE" id="PS50994"/>
    </source>
</evidence>
<dbReference type="AlphaFoldDB" id="A0A1Y6CRE7"/>
<dbReference type="InterPro" id="IPR036388">
    <property type="entry name" value="WH-like_DNA-bd_sf"/>
</dbReference>
<dbReference type="GO" id="GO:0015074">
    <property type="term" value="P:DNA integration"/>
    <property type="evidence" value="ECO:0007669"/>
    <property type="project" value="InterPro"/>
</dbReference>
<dbReference type="GO" id="GO:0003677">
    <property type="term" value="F:DNA binding"/>
    <property type="evidence" value="ECO:0007669"/>
    <property type="project" value="InterPro"/>
</dbReference>
<dbReference type="Pfam" id="PF09299">
    <property type="entry name" value="Mu-transpos_C"/>
    <property type="match status" value="1"/>
</dbReference>
<accession>A0A1Y6CRE7</accession>
<reference evidence="3 4" key="1">
    <citation type="submission" date="2017-04" db="EMBL/GenBank/DDBJ databases">
        <authorList>
            <person name="Afonso C.L."/>
            <person name="Miller P.J."/>
            <person name="Scott M.A."/>
            <person name="Spackman E."/>
            <person name="Goraichik I."/>
            <person name="Dimitrov K.M."/>
            <person name="Suarez D.L."/>
            <person name="Swayne D.E."/>
        </authorList>
    </citation>
    <scope>NUCLEOTIDE SEQUENCE [LARGE SCALE GENOMIC DNA]</scope>
    <source>
        <strain evidence="3 4">USBA 355</strain>
    </source>
</reference>
<dbReference type="InterPro" id="IPR012337">
    <property type="entry name" value="RNaseH-like_sf"/>
</dbReference>
<dbReference type="PROSITE" id="PS50994">
    <property type="entry name" value="INTEGRASE"/>
    <property type="match status" value="1"/>
</dbReference>
<name>A0A1Y6CRE7_9PROT</name>
<dbReference type="SUPFAM" id="SSF46955">
    <property type="entry name" value="Putative DNA-binding domain"/>
    <property type="match status" value="1"/>
</dbReference>